<accession>A0A8D8G4V1</accession>
<evidence type="ECO:0000313" key="1">
    <source>
        <dbReference type="EMBL" id="CAG6494951.1"/>
    </source>
</evidence>
<reference evidence="1" key="1">
    <citation type="submission" date="2021-05" db="EMBL/GenBank/DDBJ databases">
        <authorList>
            <person name="Alioto T."/>
            <person name="Alioto T."/>
            <person name="Gomez Garrido J."/>
        </authorList>
    </citation>
    <scope>NUCLEOTIDE SEQUENCE</scope>
</reference>
<name>A0A8D8G4V1_CULPI</name>
<sequence>MDSPKWRKQLFHWSKESFFFFAKIEPNALLRHIFTERKSLPRFQVTHSAIACLYDHLASQVTAVHLSRPERWSGNVSDICRTCARDPFPPPDKTRPAAAHPLSVKESILFAADLPQLRCSRSKGRLRLRKSPVKRIAFR</sequence>
<proteinExistence type="predicted"/>
<dbReference type="AlphaFoldDB" id="A0A8D8G4V1"/>
<dbReference type="EMBL" id="HBUE01126913">
    <property type="protein sequence ID" value="CAG6494951.1"/>
    <property type="molecule type" value="Transcribed_RNA"/>
</dbReference>
<protein>
    <submittedName>
        <fullName evidence="1">(northern house mosquito) hypothetical protein</fullName>
    </submittedName>
</protein>
<organism evidence="1">
    <name type="scientific">Culex pipiens</name>
    <name type="common">House mosquito</name>
    <dbReference type="NCBI Taxonomy" id="7175"/>
    <lineage>
        <taxon>Eukaryota</taxon>
        <taxon>Metazoa</taxon>
        <taxon>Ecdysozoa</taxon>
        <taxon>Arthropoda</taxon>
        <taxon>Hexapoda</taxon>
        <taxon>Insecta</taxon>
        <taxon>Pterygota</taxon>
        <taxon>Neoptera</taxon>
        <taxon>Endopterygota</taxon>
        <taxon>Diptera</taxon>
        <taxon>Nematocera</taxon>
        <taxon>Culicoidea</taxon>
        <taxon>Culicidae</taxon>
        <taxon>Culicinae</taxon>
        <taxon>Culicini</taxon>
        <taxon>Culex</taxon>
        <taxon>Culex</taxon>
    </lineage>
</organism>